<name>A0A8H5GHS2_9AGAR</name>
<feature type="domain" description="SET" evidence="1">
    <location>
        <begin position="130"/>
        <end position="283"/>
    </location>
</feature>
<evidence type="ECO:0000313" key="2">
    <source>
        <dbReference type="EMBL" id="KAF5365329.1"/>
    </source>
</evidence>
<dbReference type="SMART" id="SM00317">
    <property type="entry name" value="SET"/>
    <property type="match status" value="1"/>
</dbReference>
<organism evidence="2 3">
    <name type="scientific">Tetrapyrgos nigripes</name>
    <dbReference type="NCBI Taxonomy" id="182062"/>
    <lineage>
        <taxon>Eukaryota</taxon>
        <taxon>Fungi</taxon>
        <taxon>Dikarya</taxon>
        <taxon>Basidiomycota</taxon>
        <taxon>Agaricomycotina</taxon>
        <taxon>Agaricomycetes</taxon>
        <taxon>Agaricomycetidae</taxon>
        <taxon>Agaricales</taxon>
        <taxon>Marasmiineae</taxon>
        <taxon>Marasmiaceae</taxon>
        <taxon>Tetrapyrgos</taxon>
    </lineage>
</organism>
<dbReference type="PANTHER" id="PTHR47332:SF4">
    <property type="entry name" value="SET DOMAIN-CONTAINING PROTEIN 5"/>
    <property type="match status" value="1"/>
</dbReference>
<keyword evidence="3" id="KW-1185">Reference proteome</keyword>
<dbReference type="Proteomes" id="UP000559256">
    <property type="component" value="Unassembled WGS sequence"/>
</dbReference>
<dbReference type="Gene3D" id="1.25.40.10">
    <property type="entry name" value="Tetratricopeptide repeat domain"/>
    <property type="match status" value="1"/>
</dbReference>
<dbReference type="InterPro" id="IPR046341">
    <property type="entry name" value="SET_dom_sf"/>
</dbReference>
<dbReference type="CDD" id="cd20071">
    <property type="entry name" value="SET_SMYD"/>
    <property type="match status" value="1"/>
</dbReference>
<dbReference type="Pfam" id="PF00856">
    <property type="entry name" value="SET"/>
    <property type="match status" value="1"/>
</dbReference>
<proteinExistence type="predicted"/>
<accession>A0A8H5GHS2</accession>
<gene>
    <name evidence="2" type="ORF">D9758_005412</name>
</gene>
<comment type="caution">
    <text evidence="2">The sequence shown here is derived from an EMBL/GenBank/DDBJ whole genome shotgun (WGS) entry which is preliminary data.</text>
</comment>
<dbReference type="InterPro" id="IPR053185">
    <property type="entry name" value="SET_domain_protein"/>
</dbReference>
<dbReference type="InterPro" id="IPR001214">
    <property type="entry name" value="SET_dom"/>
</dbReference>
<dbReference type="EMBL" id="JAACJM010000028">
    <property type="protein sequence ID" value="KAF5365329.1"/>
    <property type="molecule type" value="Genomic_DNA"/>
</dbReference>
<dbReference type="InterPro" id="IPR011990">
    <property type="entry name" value="TPR-like_helical_dom_sf"/>
</dbReference>
<dbReference type="SUPFAM" id="SSF82199">
    <property type="entry name" value="SET domain"/>
    <property type="match status" value="1"/>
</dbReference>
<reference evidence="2 3" key="1">
    <citation type="journal article" date="2020" name="ISME J.">
        <title>Uncovering the hidden diversity of litter-decomposition mechanisms in mushroom-forming fungi.</title>
        <authorList>
            <person name="Floudas D."/>
            <person name="Bentzer J."/>
            <person name="Ahren D."/>
            <person name="Johansson T."/>
            <person name="Persson P."/>
            <person name="Tunlid A."/>
        </authorList>
    </citation>
    <scope>NUCLEOTIDE SEQUENCE [LARGE SCALE GENOMIC DNA]</scope>
    <source>
        <strain evidence="2 3">CBS 291.85</strain>
    </source>
</reference>
<dbReference type="Gene3D" id="2.170.270.10">
    <property type="entry name" value="SET domain"/>
    <property type="match status" value="1"/>
</dbReference>
<sequence>MKRGFLNNAKTTKTVKKAVLTADIERDSGPGTVNVIDLAAQSKEVGGLKRAPVALDGLDELLQQKRIIHKEMDSSLLDHPDDLWIITTQPATADELDGRSECYVSGRAKRAIVNFPGFPSSLPRPTNGANCWRVENSPGKGMGVFANCDMKQGDLIMAERPLLVIPAMMEPMIPMTMHTTPEQMRQLVLLQQEKTMEMLVGRLTEEDQKAYRELYNCHTEDGSGPLFGVHRTNALEVSDYFEPVVYSSCRPNAAREWDSPTFSLHLRATRNIKKDEEITITYLSDLLIPTAERQYQLRSYGFQCGCEACSNPTSSDANRKKIQKFGEPFFQPMAIPRSGPPPLMDLLINPTLRDIKLMEDEGLESIKAYGDYAGRLMNGYMQLGNKTEEKKWRRASVAHKLVWWGARNTAIKEAAEAEKKQKEMMEKMLEETWAKMSRMGVN</sequence>
<evidence type="ECO:0000313" key="3">
    <source>
        <dbReference type="Proteomes" id="UP000559256"/>
    </source>
</evidence>
<dbReference type="OrthoDB" id="5945798at2759"/>
<protein>
    <recommendedName>
        <fullName evidence="1">SET domain-containing protein</fullName>
    </recommendedName>
</protein>
<dbReference type="AlphaFoldDB" id="A0A8H5GHS2"/>
<dbReference type="PROSITE" id="PS50280">
    <property type="entry name" value="SET"/>
    <property type="match status" value="1"/>
</dbReference>
<dbReference type="PANTHER" id="PTHR47332">
    <property type="entry name" value="SET DOMAIN-CONTAINING PROTEIN 5"/>
    <property type="match status" value="1"/>
</dbReference>
<evidence type="ECO:0000259" key="1">
    <source>
        <dbReference type="PROSITE" id="PS50280"/>
    </source>
</evidence>